<accession>A0A1D2AIZ9</accession>
<name>A0A1D2AIZ9_ORNBR</name>
<reference evidence="1" key="1">
    <citation type="submission" date="2016-07" db="EMBL/GenBank/DDBJ databases">
        <title>Salivary Glands transcriptome analysis on engorged females of Ornithodoros brasiliensis (Acari:Argasidae).</title>
        <authorList>
            <person name="Simons S.M."/>
            <person name="Carvalho E."/>
            <person name="Junqueira-de-Azevedo I."/>
            <person name="Ho P.L."/>
            <person name="Giovanni D."/>
            <person name="Mendonca R."/>
            <person name="Onofrio V."/>
            <person name="Landulfo G."/>
            <person name="Ramirez D."/>
            <person name="Barros-Battesti D."/>
        </authorList>
    </citation>
    <scope>NUCLEOTIDE SEQUENCE</scope>
    <source>
        <strain evidence="1">Female</strain>
        <tissue evidence="1">Salivary gland</tissue>
    </source>
</reference>
<dbReference type="EMBL" id="GETE01000842">
    <property type="protein sequence ID" value="JAT78895.1"/>
    <property type="molecule type" value="Transcribed_RNA"/>
</dbReference>
<protein>
    <submittedName>
        <fullName evidence="1">Uncharacterized protein</fullName>
    </submittedName>
</protein>
<proteinExistence type="predicted"/>
<feature type="non-terminal residue" evidence="1">
    <location>
        <position position="1"/>
    </location>
</feature>
<evidence type="ECO:0000313" key="1">
    <source>
        <dbReference type="EMBL" id="JAT78895.1"/>
    </source>
</evidence>
<organism evidence="1">
    <name type="scientific">Ornithodoros brasiliensis</name>
    <name type="common">Mouro tick</name>
    <dbReference type="NCBI Taxonomy" id="888526"/>
    <lineage>
        <taxon>Eukaryota</taxon>
        <taxon>Metazoa</taxon>
        <taxon>Ecdysozoa</taxon>
        <taxon>Arthropoda</taxon>
        <taxon>Chelicerata</taxon>
        <taxon>Arachnida</taxon>
        <taxon>Acari</taxon>
        <taxon>Parasitiformes</taxon>
        <taxon>Ixodida</taxon>
        <taxon>Ixodoidea</taxon>
        <taxon>Argasidae</taxon>
        <taxon>Ornithodorinae</taxon>
        <taxon>Ornithodoros</taxon>
    </lineage>
</organism>
<dbReference type="AlphaFoldDB" id="A0A1D2AIZ9"/>
<sequence>NYAPVSFCSSSYQEVFCINIPVNNIPTVRLKFRIKQSKWVSRPTLAIPYRVPADTCVH</sequence>